<sequence>MGRTLLIATWGQPALWGPAVYVLEERERRTLEHCTSLPLLLEKYGDADVALLVLDSLVDEYADGRREGACYECYDKLRGLLQGAARAASYSELRKGVKKFVEELLECMGIDGRARVVVCPAVGSPGGRWSFESKPGDFEAVALAGLGPRCLEEGYERVVLDLTHGVNFMPAVALRVAERLANILLLAHGAKSVKLEVYNSDPYPPRSQRPELRLNLVAREEVRAVRVPAPLPERLLRPTRQLDSQTSEGVRRVNEEYKRTVEVSLSALYYPLPLALHYSLSQAGEAPLRVMEDALGLWEHTVSVCGQRVKGALRLEPDAVYALLLVEAVLRGLGRPEYPARLERLRETVKLYESISEPHYYLIVDELSRVEGALAKRKPLLIRLRLLLRSLVERRPQRGVRLCELYGEECRDGTPDKRVMIAHAGLQKELVLVDPQGTISYKGDVRQMLKEGGLLIPFAE</sequence>
<evidence type="ECO:0000313" key="2">
    <source>
        <dbReference type="EMBL" id="AKG38403.1"/>
    </source>
</evidence>
<dbReference type="STRING" id="1550241.MA03_02745"/>
<dbReference type="InterPro" id="IPR013383">
    <property type="entry name" value="CRISPR-assoc_prot_DxTHG_CS"/>
</dbReference>
<dbReference type="NCBIfam" id="TIGR02549">
    <property type="entry name" value="CRISPR_DxTHG"/>
    <property type="match status" value="1"/>
</dbReference>
<dbReference type="Gene3D" id="3.40.50.10640">
    <property type="entry name" value="SSO1389-like"/>
    <property type="match status" value="1"/>
</dbReference>
<proteinExistence type="predicted"/>
<protein>
    <recommendedName>
        <fullName evidence="1">CRISPR system endoribonuclease Csx1 CARF domain-containing protein</fullName>
    </recommendedName>
</protein>
<dbReference type="PANTHER" id="PTHR37169:SF1">
    <property type="entry name" value="CRISPR SYSTEM ENDORIBONUCLEASE CSX1"/>
    <property type="match status" value="1"/>
</dbReference>
<gene>
    <name evidence="2" type="ORF">MA03_02745</name>
</gene>
<accession>A0A0F7FHQ2</accession>
<feature type="domain" description="CRISPR system endoribonuclease Csx1 CARF" evidence="1">
    <location>
        <begin position="5"/>
        <end position="202"/>
    </location>
</feature>
<dbReference type="SUPFAM" id="SSF160980">
    <property type="entry name" value="SSO1389-like"/>
    <property type="match status" value="1"/>
</dbReference>
<evidence type="ECO:0000313" key="3">
    <source>
        <dbReference type="Proteomes" id="UP000067434"/>
    </source>
</evidence>
<evidence type="ECO:0000259" key="1">
    <source>
        <dbReference type="Pfam" id="PF22230"/>
    </source>
</evidence>
<dbReference type="AlphaFoldDB" id="A0A0F7FHQ2"/>
<dbReference type="PATRIC" id="fig|1550241.5.peg.566"/>
<keyword evidence="3" id="KW-1185">Reference proteome</keyword>
<organism evidence="2 3">
    <name type="scientific">Infirmifilum uzonense</name>
    <dbReference type="NCBI Taxonomy" id="1550241"/>
    <lineage>
        <taxon>Archaea</taxon>
        <taxon>Thermoproteota</taxon>
        <taxon>Thermoprotei</taxon>
        <taxon>Thermofilales</taxon>
        <taxon>Thermofilaceae</taxon>
        <taxon>Infirmifilum</taxon>
    </lineage>
</organism>
<dbReference type="Proteomes" id="UP000067434">
    <property type="component" value="Chromosome"/>
</dbReference>
<dbReference type="PANTHER" id="PTHR37169">
    <property type="entry name" value="CRISPR SYSTEM ENDORIBONUCLEASE CSX1-RELATED"/>
    <property type="match status" value="1"/>
</dbReference>
<dbReference type="KEGG" id="thf:MA03_02745"/>
<reference evidence="2 3" key="1">
    <citation type="journal article" date="2015" name="Stand. Genomic Sci.">
        <title>Complete genome sequence of and proposal of Thermofilum uzonense sp. nov. a novel hyperthermophilic crenarchaeon and emended description of the genus Thermofilum.</title>
        <authorList>
            <person name="Toshchakov S.V."/>
            <person name="Korzhenkov A.A."/>
            <person name="Samarov N.I."/>
            <person name="Mazunin I.O."/>
            <person name="Mozhey O.I."/>
            <person name="Shmyr I.S."/>
            <person name="Derbikova K.S."/>
            <person name="Taranov E.A."/>
            <person name="Dominova I.N."/>
            <person name="Bonch-Osmolovskaya E.A."/>
            <person name="Patrushev M.V."/>
            <person name="Podosokorskaya O.A."/>
            <person name="Kublanov I.V."/>
        </authorList>
    </citation>
    <scope>NUCLEOTIDE SEQUENCE [LARGE SCALE GENOMIC DNA]</scope>
    <source>
        <strain evidence="2 3">1807-2</strain>
    </source>
</reference>
<dbReference type="OrthoDB" id="27811at2157"/>
<dbReference type="HOGENOM" id="CLU_528556_0_0_2"/>
<dbReference type="InterPro" id="IPR053857">
    <property type="entry name" value="Csx1_CARF"/>
</dbReference>
<name>A0A0F7FHQ2_9CREN</name>
<dbReference type="EMBL" id="CP009961">
    <property type="protein sequence ID" value="AKG38403.1"/>
    <property type="molecule type" value="Genomic_DNA"/>
</dbReference>
<dbReference type="InterPro" id="IPR052875">
    <property type="entry name" value="CRISPR_assoc_ribonuclease"/>
</dbReference>
<dbReference type="RefSeq" id="WP_052883806.1">
    <property type="nucleotide sequence ID" value="NZ_CP009961.1"/>
</dbReference>
<dbReference type="GeneID" id="25401114"/>
<dbReference type="Pfam" id="PF22230">
    <property type="entry name" value="Csx1_CARF"/>
    <property type="match status" value="1"/>
</dbReference>